<sequence length="196" mass="22184">MIIIAINVRQCPSCEAKTTIPILYGDLTPSAFQRVKEGLIKHGGSTAPQTAYHFYCKSCGHEWTKEQAIDSAYEKIRGIKTSVGGFRQGFYNIEICFDTNKVTWSSTACGEVEEFEKTFRETDSRKVLEMLKPINLLNWRAKYNMDVLDGTSWFVEVVRTGRNITKSGHNLFPAEWEEFCEAMRKVSGKEFGGAAD</sequence>
<dbReference type="RefSeq" id="WP_041054122.1">
    <property type="nucleotide sequence ID" value="NZ_JXRR01000001.1"/>
</dbReference>
<dbReference type="Proteomes" id="UP000031972">
    <property type="component" value="Unassembled WGS sequence"/>
</dbReference>
<reference evidence="1 2" key="1">
    <citation type="submission" date="2015-01" db="EMBL/GenBank/DDBJ databases">
        <title>Jeotgalibacillus campisalis genome sequencing.</title>
        <authorList>
            <person name="Goh K.M."/>
            <person name="Chan K.-G."/>
            <person name="Yaakop A.S."/>
            <person name="Ee R."/>
            <person name="Gan H.M."/>
            <person name="Chan C.S."/>
        </authorList>
    </citation>
    <scope>NUCLEOTIDE SEQUENCE [LARGE SCALE GENOMIC DNA]</scope>
    <source>
        <strain evidence="1 2">SF-57</strain>
    </source>
</reference>
<dbReference type="PATRIC" id="fig|220754.4.peg.423"/>
<evidence type="ECO:0000313" key="1">
    <source>
        <dbReference type="EMBL" id="KIL53084.1"/>
    </source>
</evidence>
<dbReference type="AlphaFoldDB" id="A0A0C2SGN3"/>
<accession>A0A0C2SGN3</accession>
<evidence type="ECO:0000313" key="2">
    <source>
        <dbReference type="Proteomes" id="UP000031972"/>
    </source>
</evidence>
<comment type="caution">
    <text evidence="1">The sequence shown here is derived from an EMBL/GenBank/DDBJ whole genome shotgun (WGS) entry which is preliminary data.</text>
</comment>
<proteinExistence type="predicted"/>
<keyword evidence="2" id="KW-1185">Reference proteome</keyword>
<protein>
    <submittedName>
        <fullName evidence="1">Uncharacterized protein</fullName>
    </submittedName>
</protein>
<name>A0A0C2SGN3_9BACL</name>
<organism evidence="1 2">
    <name type="scientific">Jeotgalibacillus campisalis</name>
    <dbReference type="NCBI Taxonomy" id="220754"/>
    <lineage>
        <taxon>Bacteria</taxon>
        <taxon>Bacillati</taxon>
        <taxon>Bacillota</taxon>
        <taxon>Bacilli</taxon>
        <taxon>Bacillales</taxon>
        <taxon>Caryophanaceae</taxon>
        <taxon>Jeotgalibacillus</taxon>
    </lineage>
</organism>
<gene>
    <name evidence="1" type="ORF">KR50_04130</name>
</gene>
<dbReference type="OrthoDB" id="4979632at2"/>
<dbReference type="EMBL" id="JXRR01000001">
    <property type="protein sequence ID" value="KIL53084.1"/>
    <property type="molecule type" value="Genomic_DNA"/>
</dbReference>